<dbReference type="PANTHER" id="PTHR34297:SF1">
    <property type="entry name" value="ASP23_GLS24 FAMILY ENVELOPE STRESS RESPONSE PROTEIN"/>
    <property type="match status" value="1"/>
</dbReference>
<evidence type="ECO:0000256" key="1">
    <source>
        <dbReference type="ARBA" id="ARBA00005721"/>
    </source>
</evidence>
<reference evidence="3 4" key="1">
    <citation type="submission" date="2018-06" db="EMBL/GenBank/DDBJ databases">
        <authorList>
            <consortium name="Pathogen Informatics"/>
            <person name="Doyle S."/>
        </authorList>
    </citation>
    <scope>NUCLEOTIDE SEQUENCE [LARGE SCALE GENOMIC DNA]</scope>
    <source>
        <strain evidence="3 4">NCTC12413</strain>
    </source>
</reference>
<evidence type="ECO:0000313" key="5">
    <source>
        <dbReference type="Proteomes" id="UP000321598"/>
    </source>
</evidence>
<accession>A0A2T7BUL7</accession>
<dbReference type="GeneID" id="97287680"/>
<dbReference type="PANTHER" id="PTHR34297">
    <property type="entry name" value="HYPOTHETICAL CYTOSOLIC PROTEIN-RELATED"/>
    <property type="match status" value="1"/>
</dbReference>
<name>A0A2T7BUL7_9STAP</name>
<proteinExistence type="inferred from homology"/>
<comment type="similarity">
    <text evidence="1">Belongs to the asp23 family.</text>
</comment>
<evidence type="ECO:0000313" key="2">
    <source>
        <dbReference type="EMBL" id="GEP99951.1"/>
    </source>
</evidence>
<organism evidence="3 4">
    <name type="scientific">Staphylococcus arlettae</name>
    <dbReference type="NCBI Taxonomy" id="29378"/>
    <lineage>
        <taxon>Bacteria</taxon>
        <taxon>Bacillati</taxon>
        <taxon>Bacillota</taxon>
        <taxon>Bacilli</taxon>
        <taxon>Bacillales</taxon>
        <taxon>Staphylococcaceae</taxon>
        <taxon>Staphylococcus</taxon>
    </lineage>
</organism>
<dbReference type="OrthoDB" id="9793465at2"/>
<sequence length="124" mass="13558">MVKVAGHAQSNLGNIEISTEVLAVTASIATSEIKGIHGHFKELRNANFDEITQRQLNKGIQIEIKDEDLYIDVFCAFEQGVNISETAKAIQNAIYNALTTMTAIEPKQINIHISHIAAAKGNNK</sequence>
<keyword evidence="5" id="KW-1185">Reference proteome</keyword>
<protein>
    <submittedName>
        <fullName evidence="3">Alkaline-shock related protein</fullName>
    </submittedName>
</protein>
<dbReference type="RefSeq" id="WP_002509740.1">
    <property type="nucleotide sequence ID" value="NZ_BKAV01000007.1"/>
</dbReference>
<gene>
    <name evidence="3" type="ORF">NCTC12413_01405</name>
    <name evidence="2" type="ORF">SAR03_09890</name>
</gene>
<evidence type="ECO:0000313" key="3">
    <source>
        <dbReference type="EMBL" id="SUJ19070.1"/>
    </source>
</evidence>
<evidence type="ECO:0000313" key="4">
    <source>
        <dbReference type="Proteomes" id="UP000254956"/>
    </source>
</evidence>
<dbReference type="Proteomes" id="UP000321598">
    <property type="component" value="Unassembled WGS sequence"/>
</dbReference>
<dbReference type="Pfam" id="PF03780">
    <property type="entry name" value="Asp23"/>
    <property type="match status" value="1"/>
</dbReference>
<dbReference type="STRING" id="1212545.SARL_05003"/>
<dbReference type="InterPro" id="IPR005531">
    <property type="entry name" value="Asp23"/>
</dbReference>
<dbReference type="Proteomes" id="UP000254956">
    <property type="component" value="Unassembled WGS sequence"/>
</dbReference>
<reference evidence="2 5" key="2">
    <citation type="submission" date="2019-07" db="EMBL/GenBank/DDBJ databases">
        <title>Whole genome shotgun sequence of Staphylococcus arlettae NBRC 109765.</title>
        <authorList>
            <person name="Hosoyama A."/>
            <person name="Uohara A."/>
            <person name="Ohji S."/>
            <person name="Ichikawa N."/>
        </authorList>
    </citation>
    <scope>NUCLEOTIDE SEQUENCE [LARGE SCALE GENOMIC DNA]</scope>
    <source>
        <strain evidence="2 5">NBRC 109765</strain>
    </source>
</reference>
<dbReference type="AlphaFoldDB" id="A0A2T7BUL7"/>
<dbReference type="EMBL" id="UGZE01000001">
    <property type="protein sequence ID" value="SUJ19070.1"/>
    <property type="molecule type" value="Genomic_DNA"/>
</dbReference>
<dbReference type="EMBL" id="BKAV01000007">
    <property type="protein sequence ID" value="GEP99951.1"/>
    <property type="molecule type" value="Genomic_DNA"/>
</dbReference>